<gene>
    <name evidence="4" type="ORF">Zmor_010268</name>
</gene>
<protein>
    <recommendedName>
        <fullName evidence="3">MD-2-related lipid-recognition domain-containing protein</fullName>
    </recommendedName>
</protein>
<reference evidence="4" key="1">
    <citation type="journal article" date="2023" name="G3 (Bethesda)">
        <title>Whole genome assemblies of Zophobas morio and Tenebrio molitor.</title>
        <authorList>
            <person name="Kaur S."/>
            <person name="Stinson S.A."/>
            <person name="diCenzo G.C."/>
        </authorList>
    </citation>
    <scope>NUCLEOTIDE SEQUENCE</scope>
    <source>
        <strain evidence="4">QUZm001</strain>
    </source>
</reference>
<accession>A0AA38IP36</accession>
<dbReference type="SUPFAM" id="SSF63707">
    <property type="entry name" value="Ganglioside M2 (gm2) activator"/>
    <property type="match status" value="1"/>
</dbReference>
<comment type="caution">
    <text evidence="4">The sequence shown here is derived from an EMBL/GenBank/DDBJ whole genome shotgun (WGS) entry which is preliminary data.</text>
</comment>
<dbReference type="PANTHER" id="PTHR17357">
    <property type="entry name" value="GM2 GANGLIOSIDE ACTIVATOR PROTEIN"/>
    <property type="match status" value="1"/>
</dbReference>
<dbReference type="Pfam" id="PF02221">
    <property type="entry name" value="E1_DerP2_DerF2"/>
    <property type="match status" value="1"/>
</dbReference>
<organism evidence="4 5">
    <name type="scientific">Zophobas morio</name>
    <dbReference type="NCBI Taxonomy" id="2755281"/>
    <lineage>
        <taxon>Eukaryota</taxon>
        <taxon>Metazoa</taxon>
        <taxon>Ecdysozoa</taxon>
        <taxon>Arthropoda</taxon>
        <taxon>Hexapoda</taxon>
        <taxon>Insecta</taxon>
        <taxon>Pterygota</taxon>
        <taxon>Neoptera</taxon>
        <taxon>Endopterygota</taxon>
        <taxon>Coleoptera</taxon>
        <taxon>Polyphaga</taxon>
        <taxon>Cucujiformia</taxon>
        <taxon>Tenebrionidae</taxon>
        <taxon>Zophobas</taxon>
    </lineage>
</organism>
<evidence type="ECO:0000313" key="5">
    <source>
        <dbReference type="Proteomes" id="UP001168821"/>
    </source>
</evidence>
<dbReference type="SMART" id="SM00737">
    <property type="entry name" value="ML"/>
    <property type="match status" value="1"/>
</dbReference>
<dbReference type="PANTHER" id="PTHR17357:SF0">
    <property type="entry name" value="GANGLIOSIDE GM2 ACTIVATOR"/>
    <property type="match status" value="1"/>
</dbReference>
<keyword evidence="5" id="KW-1185">Reference proteome</keyword>
<dbReference type="AlphaFoldDB" id="A0AA38IP36"/>
<dbReference type="InterPro" id="IPR036846">
    <property type="entry name" value="GM2-AP_sf"/>
</dbReference>
<dbReference type="GO" id="GO:0009898">
    <property type="term" value="C:cytoplasmic side of plasma membrane"/>
    <property type="evidence" value="ECO:0007669"/>
    <property type="project" value="TreeGrafter"/>
</dbReference>
<sequence>MKSPYLIVLFYLLFAVLGMKIKNYNSMQIKDLKITKCDKKDYPLTVNNVTVQFGSKPRVKVSGSLSTEVDLIGSIKASVIIKRNVWGLWIEVPCEDNMGSCTYDNLCDYGYPKNETCPPDFVKNNVPCRCPIKKGNYTILPTIGLPEQTSILSGTYKGSVEITQQGKFLACYNLYFVLYDESDLYSVIQV</sequence>
<dbReference type="GO" id="GO:0005319">
    <property type="term" value="F:lipid transporter activity"/>
    <property type="evidence" value="ECO:0007669"/>
    <property type="project" value="TreeGrafter"/>
</dbReference>
<evidence type="ECO:0000313" key="4">
    <source>
        <dbReference type="EMBL" id="KAJ3658534.1"/>
    </source>
</evidence>
<evidence type="ECO:0000259" key="3">
    <source>
        <dbReference type="SMART" id="SM00737"/>
    </source>
</evidence>
<dbReference type="InterPro" id="IPR028996">
    <property type="entry name" value="GM2-AP"/>
</dbReference>
<name>A0AA38IP36_9CUCU</name>
<feature type="signal peptide" evidence="2">
    <location>
        <begin position="1"/>
        <end position="18"/>
    </location>
</feature>
<dbReference type="Gene3D" id="2.70.220.10">
    <property type="entry name" value="Ganglioside GM2 activator"/>
    <property type="match status" value="1"/>
</dbReference>
<keyword evidence="1 2" id="KW-0732">Signal</keyword>
<evidence type="ECO:0000256" key="2">
    <source>
        <dbReference type="SAM" id="SignalP"/>
    </source>
</evidence>
<feature type="chain" id="PRO_5041388491" description="MD-2-related lipid-recognition domain-containing protein" evidence="2">
    <location>
        <begin position="19"/>
        <end position="190"/>
    </location>
</feature>
<dbReference type="GO" id="GO:0006689">
    <property type="term" value="P:ganglioside catabolic process"/>
    <property type="evidence" value="ECO:0007669"/>
    <property type="project" value="InterPro"/>
</dbReference>
<proteinExistence type="predicted"/>
<evidence type="ECO:0000256" key="1">
    <source>
        <dbReference type="ARBA" id="ARBA00022729"/>
    </source>
</evidence>
<dbReference type="GO" id="GO:0008047">
    <property type="term" value="F:enzyme activator activity"/>
    <property type="evidence" value="ECO:0007669"/>
    <property type="project" value="InterPro"/>
</dbReference>
<dbReference type="InterPro" id="IPR003172">
    <property type="entry name" value="ML_dom"/>
</dbReference>
<feature type="domain" description="MD-2-related lipid-recognition" evidence="3">
    <location>
        <begin position="34"/>
        <end position="176"/>
    </location>
</feature>
<dbReference type="EMBL" id="JALNTZ010000003">
    <property type="protein sequence ID" value="KAJ3658534.1"/>
    <property type="molecule type" value="Genomic_DNA"/>
</dbReference>
<dbReference type="Proteomes" id="UP001168821">
    <property type="component" value="Unassembled WGS sequence"/>
</dbReference>